<dbReference type="EMBL" id="CP003013">
    <property type="protein sequence ID" value="AEO69971.1"/>
    <property type="molecule type" value="Genomic_DNA"/>
</dbReference>
<dbReference type="OrthoDB" id="3559580at2759"/>
<reference evidence="2 3" key="1">
    <citation type="journal article" date="2011" name="Nat. Biotechnol.">
        <title>Comparative genomic analysis of the thermophilic biomass-degrading fungi Myceliophthora thermophila and Thielavia terrestris.</title>
        <authorList>
            <person name="Berka R.M."/>
            <person name="Grigoriev I.V."/>
            <person name="Otillar R."/>
            <person name="Salamov A."/>
            <person name="Grimwood J."/>
            <person name="Reid I."/>
            <person name="Ishmael N."/>
            <person name="John T."/>
            <person name="Darmond C."/>
            <person name="Moisan M.-C."/>
            <person name="Henrissat B."/>
            <person name="Coutinho P.M."/>
            <person name="Lombard V."/>
            <person name="Natvig D.O."/>
            <person name="Lindquist E."/>
            <person name="Schmutz J."/>
            <person name="Lucas S."/>
            <person name="Harris P."/>
            <person name="Powlowski J."/>
            <person name="Bellemare A."/>
            <person name="Taylor D."/>
            <person name="Butler G."/>
            <person name="de Vries R.P."/>
            <person name="Allijn I.E."/>
            <person name="van den Brink J."/>
            <person name="Ushinsky S."/>
            <person name="Storms R."/>
            <person name="Powell A.J."/>
            <person name="Paulsen I.T."/>
            <person name="Elbourne L.D.H."/>
            <person name="Baker S.E."/>
            <person name="Magnuson J."/>
            <person name="LaBoissiere S."/>
            <person name="Clutterbuck A.J."/>
            <person name="Martinez D."/>
            <person name="Wogulis M."/>
            <person name="de Leon A.L."/>
            <person name="Rey M.W."/>
            <person name="Tsang A."/>
        </authorList>
    </citation>
    <scope>NUCLEOTIDE SEQUENCE [LARGE SCALE GENOMIC DNA]</scope>
    <source>
        <strain evidence="3">ATCC 38088 / NRRL 8126</strain>
    </source>
</reference>
<dbReference type="KEGG" id="ttt:THITE_2120742"/>
<evidence type="ECO:0000313" key="3">
    <source>
        <dbReference type="Proteomes" id="UP000008181"/>
    </source>
</evidence>
<name>G2RDI9_THETT</name>
<feature type="domain" description="Peptidase C14 caspase" evidence="1">
    <location>
        <begin position="88"/>
        <end position="151"/>
    </location>
</feature>
<dbReference type="RefSeq" id="XP_003656307.1">
    <property type="nucleotide sequence ID" value="XM_003656259.1"/>
</dbReference>
<dbReference type="HOGENOM" id="CLU_1321704_0_0_1"/>
<dbReference type="GO" id="GO:0006508">
    <property type="term" value="P:proteolysis"/>
    <property type="evidence" value="ECO:0007669"/>
    <property type="project" value="InterPro"/>
</dbReference>
<dbReference type="AlphaFoldDB" id="G2RDI9"/>
<evidence type="ECO:0000259" key="1">
    <source>
        <dbReference type="Pfam" id="PF00656"/>
    </source>
</evidence>
<dbReference type="InterPro" id="IPR011600">
    <property type="entry name" value="Pept_C14_caspase"/>
</dbReference>
<sequence>MAANGSTTRVLKDLALRRLVHPPGLSHFASNGLPPPSHDTTSAAYHVTQASFLLQLDLAVQASWAARHRSKYVDVKVLLMTWQSDDLGVEREAQALLSVFRDLYRFDCEYWQIPDRDSAREATKKVIAHMERASSSPDNLFIFYYAGHASPNPHFPGGLPTWVAKYCSQLHRGLAAERGLMRSRTLQPHAEFPQIRLQLHPAAPLPRR</sequence>
<keyword evidence="3" id="KW-1185">Reference proteome</keyword>
<organism evidence="2 3">
    <name type="scientific">Thermothielavioides terrestris (strain ATCC 38088 / NRRL 8126)</name>
    <name type="common">Thielavia terrestris</name>
    <dbReference type="NCBI Taxonomy" id="578455"/>
    <lineage>
        <taxon>Eukaryota</taxon>
        <taxon>Fungi</taxon>
        <taxon>Dikarya</taxon>
        <taxon>Ascomycota</taxon>
        <taxon>Pezizomycotina</taxon>
        <taxon>Sordariomycetes</taxon>
        <taxon>Sordariomycetidae</taxon>
        <taxon>Sordariales</taxon>
        <taxon>Chaetomiaceae</taxon>
        <taxon>Thermothielavioides</taxon>
        <taxon>Thermothielavioides terrestris</taxon>
    </lineage>
</organism>
<protein>
    <recommendedName>
        <fullName evidence="1">Peptidase C14 caspase domain-containing protein</fullName>
    </recommendedName>
</protein>
<gene>
    <name evidence="2" type="ORF">THITE_2120742</name>
</gene>
<dbReference type="GeneID" id="11519239"/>
<evidence type="ECO:0000313" key="2">
    <source>
        <dbReference type="EMBL" id="AEO69971.1"/>
    </source>
</evidence>
<dbReference type="Pfam" id="PF00656">
    <property type="entry name" value="Peptidase_C14"/>
    <property type="match status" value="1"/>
</dbReference>
<dbReference type="GO" id="GO:0004197">
    <property type="term" value="F:cysteine-type endopeptidase activity"/>
    <property type="evidence" value="ECO:0007669"/>
    <property type="project" value="InterPro"/>
</dbReference>
<proteinExistence type="predicted"/>
<dbReference type="Proteomes" id="UP000008181">
    <property type="component" value="Chromosome 5"/>
</dbReference>
<accession>G2RDI9</accession>